<dbReference type="CDD" id="cd09917">
    <property type="entry name" value="F-box_SF"/>
    <property type="match status" value="1"/>
</dbReference>
<accession>A0A0D2A3E6</accession>
<evidence type="ECO:0000313" key="2">
    <source>
        <dbReference type="EMBL" id="KIW01348.1"/>
    </source>
</evidence>
<reference evidence="2 3" key="1">
    <citation type="submission" date="2015-01" db="EMBL/GenBank/DDBJ databases">
        <title>The Genome Sequence of Ochroconis gallopava CBS43764.</title>
        <authorList>
            <consortium name="The Broad Institute Genomics Platform"/>
            <person name="Cuomo C."/>
            <person name="de Hoog S."/>
            <person name="Gorbushina A."/>
            <person name="Stielow B."/>
            <person name="Teixiera M."/>
            <person name="Abouelleil A."/>
            <person name="Chapman S.B."/>
            <person name="Priest M."/>
            <person name="Young S.K."/>
            <person name="Wortman J."/>
            <person name="Nusbaum C."/>
            <person name="Birren B."/>
        </authorList>
    </citation>
    <scope>NUCLEOTIDE SEQUENCE [LARGE SCALE GENOMIC DNA]</scope>
    <source>
        <strain evidence="2 3">CBS 43764</strain>
    </source>
</reference>
<dbReference type="EMBL" id="KN847555">
    <property type="protein sequence ID" value="KIW01348.1"/>
    <property type="molecule type" value="Genomic_DNA"/>
</dbReference>
<dbReference type="OrthoDB" id="1689567at2759"/>
<dbReference type="RefSeq" id="XP_016211217.1">
    <property type="nucleotide sequence ID" value="XM_016360845.1"/>
</dbReference>
<proteinExistence type="predicted"/>
<evidence type="ECO:0000259" key="1">
    <source>
        <dbReference type="Pfam" id="PF12937"/>
    </source>
</evidence>
<dbReference type="AlphaFoldDB" id="A0A0D2A3E6"/>
<dbReference type="Proteomes" id="UP000053259">
    <property type="component" value="Unassembled WGS sequence"/>
</dbReference>
<dbReference type="Pfam" id="PF12937">
    <property type="entry name" value="F-box-like"/>
    <property type="match status" value="1"/>
</dbReference>
<dbReference type="InterPro" id="IPR001810">
    <property type="entry name" value="F-box_dom"/>
</dbReference>
<dbReference type="InterPro" id="IPR036047">
    <property type="entry name" value="F-box-like_dom_sf"/>
</dbReference>
<dbReference type="InParanoid" id="A0A0D2A3E6"/>
<keyword evidence="3" id="KW-1185">Reference proteome</keyword>
<sequence length="755" mass="84060">MSPASPAIGYQHMAGIFSAVWGIKAMSDAVNSGQCFTKQAILDDRAPLQVQSDQTPRSRPVHSIAMSLPSEIIQHVYSYMHPRDFNAARHTCRTWMIASLNNHILCSMLRRGAWWSGYRSHVQEATLFVGRFQSLSARRIWSMSCFISRECALAGGWTGNDLSRVNYPAMATCDHHWGQCQKPSCWASRRSITNVEVFRQVTRTNFEDLAAGYKKRSRRRELIFTVSSCGNYVLVAEGGMIYVYEIFGDNLHVLTRVICPRRVLAMSINASSRRFAIAAVLEGRMGLMCSFLVRTYSGEDFVNTASGIVAEQALDLHDPSDVASTNSRGIYPQRSTDVFEIQSGSAKETVADDQTELGRESVRINRTWNSHVLGINVLPETKNTKQARSTLLANGSRSFYHQLCFEDDPPRSVAICPQRQCVAFGCSTGLDLHWIDALSGQDLNRWFPLTVPSDHLYFFPPRPKIDSLRRIQLISSAAHPSQRASIARRFELSRAQTQPLNTNPFWGSIDLENRIPVIEGFVGGSDHYRAVPMTDGVHILFTDPKSGMLCLGSDAQSNEQHRLMRKIIFIPPSSGAIPRLYSASASTSSGPRIVAAYDDEVVLYSVPSDVFELSSKQQYGAITAVDLDAAATWLSWWPEEDALKNFFQLSVSPDSDTESQSIWPLGIRGVHVGNLRCLVELSINTVSGILSIWGFGADGEALVWQIDDGSSKQYLKEHIISHDGQIMDSYQLDPDGDVVMRIAEDIEFRAESSSS</sequence>
<dbReference type="GeneID" id="27315093"/>
<gene>
    <name evidence="2" type="ORF">PV09_07120</name>
</gene>
<dbReference type="SUPFAM" id="SSF81383">
    <property type="entry name" value="F-box domain"/>
    <property type="match status" value="1"/>
</dbReference>
<dbReference type="SUPFAM" id="SSF82171">
    <property type="entry name" value="DPP6 N-terminal domain-like"/>
    <property type="match status" value="1"/>
</dbReference>
<evidence type="ECO:0000313" key="3">
    <source>
        <dbReference type="Proteomes" id="UP000053259"/>
    </source>
</evidence>
<feature type="domain" description="F-box" evidence="1">
    <location>
        <begin position="67"/>
        <end position="101"/>
    </location>
</feature>
<dbReference type="HOGENOM" id="CLU_011742_0_0_1"/>
<protein>
    <recommendedName>
        <fullName evidence="1">F-box domain-containing protein</fullName>
    </recommendedName>
</protein>
<organism evidence="2 3">
    <name type="scientific">Verruconis gallopava</name>
    <dbReference type="NCBI Taxonomy" id="253628"/>
    <lineage>
        <taxon>Eukaryota</taxon>
        <taxon>Fungi</taxon>
        <taxon>Dikarya</taxon>
        <taxon>Ascomycota</taxon>
        <taxon>Pezizomycotina</taxon>
        <taxon>Dothideomycetes</taxon>
        <taxon>Pleosporomycetidae</taxon>
        <taxon>Venturiales</taxon>
        <taxon>Sympoventuriaceae</taxon>
        <taxon>Verruconis</taxon>
    </lineage>
</organism>
<name>A0A0D2A3E6_9PEZI</name>
<dbReference type="VEuPathDB" id="FungiDB:PV09_07120"/>